<organism evidence="2 3">
    <name type="scientific">Rotaria socialis</name>
    <dbReference type="NCBI Taxonomy" id="392032"/>
    <lineage>
        <taxon>Eukaryota</taxon>
        <taxon>Metazoa</taxon>
        <taxon>Spiralia</taxon>
        <taxon>Gnathifera</taxon>
        <taxon>Rotifera</taxon>
        <taxon>Eurotatoria</taxon>
        <taxon>Bdelloidea</taxon>
        <taxon>Philodinida</taxon>
        <taxon>Philodinidae</taxon>
        <taxon>Rotaria</taxon>
    </lineage>
</organism>
<protein>
    <submittedName>
        <fullName evidence="2">Uncharacterized protein</fullName>
    </submittedName>
</protein>
<dbReference type="AlphaFoldDB" id="A0A821JTD1"/>
<feature type="compositionally biased region" description="Polar residues" evidence="1">
    <location>
        <begin position="40"/>
        <end position="54"/>
    </location>
</feature>
<sequence length="62" mass="7306">FVIINMFDYFQRYINIKRWYYATDCVIALYGMQLTYNSIGGSSADDTVHNTESQQKTDTHEK</sequence>
<dbReference type="EMBL" id="CAJOBP010037559">
    <property type="protein sequence ID" value="CAF4727827.1"/>
    <property type="molecule type" value="Genomic_DNA"/>
</dbReference>
<evidence type="ECO:0000313" key="2">
    <source>
        <dbReference type="EMBL" id="CAF4727827.1"/>
    </source>
</evidence>
<gene>
    <name evidence="2" type="ORF">UJA718_LOCUS37608</name>
</gene>
<feature type="region of interest" description="Disordered" evidence="1">
    <location>
        <begin position="40"/>
        <end position="62"/>
    </location>
</feature>
<accession>A0A821JTD1</accession>
<evidence type="ECO:0000256" key="1">
    <source>
        <dbReference type="SAM" id="MobiDB-lite"/>
    </source>
</evidence>
<proteinExistence type="predicted"/>
<reference evidence="2" key="1">
    <citation type="submission" date="2021-02" db="EMBL/GenBank/DDBJ databases">
        <authorList>
            <person name="Nowell W R."/>
        </authorList>
    </citation>
    <scope>NUCLEOTIDE SEQUENCE</scope>
</reference>
<evidence type="ECO:0000313" key="3">
    <source>
        <dbReference type="Proteomes" id="UP000663873"/>
    </source>
</evidence>
<dbReference type="Proteomes" id="UP000663873">
    <property type="component" value="Unassembled WGS sequence"/>
</dbReference>
<keyword evidence="3" id="KW-1185">Reference proteome</keyword>
<name>A0A821JTD1_9BILA</name>
<comment type="caution">
    <text evidence="2">The sequence shown here is derived from an EMBL/GenBank/DDBJ whole genome shotgun (WGS) entry which is preliminary data.</text>
</comment>
<feature type="non-terminal residue" evidence="2">
    <location>
        <position position="1"/>
    </location>
</feature>